<dbReference type="EMBL" id="CACRSS010000021">
    <property type="protein sequence ID" value="VYT27506.1"/>
    <property type="molecule type" value="Genomic_DNA"/>
</dbReference>
<dbReference type="OrthoDB" id="9772485at2"/>
<dbReference type="InterPro" id="IPR001296">
    <property type="entry name" value="Glyco_trans_1"/>
</dbReference>
<reference evidence="2" key="1">
    <citation type="submission" date="2019-11" db="EMBL/GenBank/DDBJ databases">
        <authorList>
            <person name="Feng L."/>
        </authorList>
    </citation>
    <scope>NUCLEOTIDE SEQUENCE</scope>
    <source>
        <strain evidence="2">AMuciniphilaLFYP55</strain>
    </source>
</reference>
<dbReference type="Gene3D" id="3.40.50.2000">
    <property type="entry name" value="Glycogen Phosphorylase B"/>
    <property type="match status" value="1"/>
</dbReference>
<proteinExistence type="predicted"/>
<gene>
    <name evidence="2" type="ORF">AMLFYP55_01437</name>
</gene>
<dbReference type="Pfam" id="PF00534">
    <property type="entry name" value="Glycos_transf_1"/>
    <property type="match status" value="1"/>
</dbReference>
<sequence length="332" mass="38059">MPSLYGGAGSELFHQIKLWQQCSLPLHIIPTHPVEFDQKYLAHGCTLHALNDWASIPSSSLVISFCNRDFLRNLAAIRQRAQYVIYVNCMAWLYPEEKEAMRHGLVDCFLYQNEKVLNTLVPQLRRLNPNPRIQFRTFVPYFDSSLFPFVDHRPSDFFCAGHISRQEPEKFAVDTWRIYESFSSPVAKKACFLGYDRRSRSKTGPPPEWVQTYLDEQDLSQQDFYRSCHVVLQPTDTVENWPRIGFEAMASGSVLIVDKRGGWEQMIEHGKTGWLCENAADFIAYASKMAWEPRCREDMAGAARERGSALGGLSASLESWKEVFYEASCLCG</sequence>
<feature type="domain" description="Glycosyl transferase family 1" evidence="1">
    <location>
        <begin position="223"/>
        <end position="304"/>
    </location>
</feature>
<dbReference type="AlphaFoldDB" id="A0A6N2VKC7"/>
<name>A0A6N2VKC7_9BACT</name>
<accession>A0A6N2VKC7</accession>
<evidence type="ECO:0000259" key="1">
    <source>
        <dbReference type="Pfam" id="PF00534"/>
    </source>
</evidence>
<dbReference type="SUPFAM" id="SSF53756">
    <property type="entry name" value="UDP-Glycosyltransferase/glycogen phosphorylase"/>
    <property type="match status" value="1"/>
</dbReference>
<keyword evidence="2" id="KW-0808">Transferase</keyword>
<evidence type="ECO:0000313" key="2">
    <source>
        <dbReference type="EMBL" id="VYT27506.1"/>
    </source>
</evidence>
<dbReference type="GO" id="GO:0016757">
    <property type="term" value="F:glycosyltransferase activity"/>
    <property type="evidence" value="ECO:0007669"/>
    <property type="project" value="InterPro"/>
</dbReference>
<organism evidence="2">
    <name type="scientific">Akkermansia muciniphila</name>
    <dbReference type="NCBI Taxonomy" id="239935"/>
    <lineage>
        <taxon>Bacteria</taxon>
        <taxon>Pseudomonadati</taxon>
        <taxon>Verrucomicrobiota</taxon>
        <taxon>Verrucomicrobiia</taxon>
        <taxon>Verrucomicrobiales</taxon>
        <taxon>Akkermansiaceae</taxon>
        <taxon>Akkermansia</taxon>
    </lineage>
</organism>
<protein>
    <submittedName>
        <fullName evidence="2">Glycosyl transferases group 1</fullName>
    </submittedName>
</protein>